<gene>
    <name evidence="5" type="ORF">MWN34_06875</name>
</gene>
<dbReference type="PROSITE" id="PS51462">
    <property type="entry name" value="NUDIX"/>
    <property type="match status" value="1"/>
</dbReference>
<dbReference type="InterPro" id="IPR020476">
    <property type="entry name" value="Nudix_hydrolase"/>
</dbReference>
<dbReference type="PRINTS" id="PR00502">
    <property type="entry name" value="NUDIXFAMILY"/>
</dbReference>
<evidence type="ECO:0000256" key="2">
    <source>
        <dbReference type="ARBA" id="ARBA00022801"/>
    </source>
</evidence>
<dbReference type="PANTHER" id="PTHR43046:SF14">
    <property type="entry name" value="MUTT_NUDIX FAMILY PROTEIN"/>
    <property type="match status" value="1"/>
</dbReference>
<evidence type="ECO:0000313" key="5">
    <source>
        <dbReference type="EMBL" id="MCK0196635.1"/>
    </source>
</evidence>
<evidence type="ECO:0000259" key="4">
    <source>
        <dbReference type="PROSITE" id="PS51462"/>
    </source>
</evidence>
<sequence length="184" mass="20876">MGENEHGRFHISPRRAKEAGGAPEPFIPAIRQPRRTRLPGIARWWQRLFKGVTLGVRAVVLRPDGAVLLVRHTYVAGWQFPGGGVEAGETVREALARELEEETAVEPLGEPRLHGIFFNSFLSRRDHVVVFVVERYRMGLLRLPNREIADARFFPLDQLPADTTPGTRRRLHEIGQSLPPAPRW</sequence>
<comment type="cofactor">
    <cofactor evidence="1">
        <name>Mg(2+)</name>
        <dbReference type="ChEBI" id="CHEBI:18420"/>
    </cofactor>
</comment>
<reference evidence="5 6" key="1">
    <citation type="submission" date="2022-04" db="EMBL/GenBank/DDBJ databases">
        <authorList>
            <person name="Grouzdev D.S."/>
            <person name="Pantiukh K.S."/>
            <person name="Krutkina M.S."/>
        </authorList>
    </citation>
    <scope>NUCLEOTIDE SEQUENCE [LARGE SCALE GENOMIC DNA]</scope>
    <source>
        <strain evidence="5 6">6x-1</strain>
    </source>
</reference>
<evidence type="ECO:0000256" key="1">
    <source>
        <dbReference type="ARBA" id="ARBA00001946"/>
    </source>
</evidence>
<comment type="caution">
    <text evidence="5">The sequence shown here is derived from an EMBL/GenBank/DDBJ whole genome shotgun (WGS) entry which is preliminary data.</text>
</comment>
<evidence type="ECO:0000313" key="6">
    <source>
        <dbReference type="Proteomes" id="UP001203284"/>
    </source>
</evidence>
<dbReference type="InterPro" id="IPR000086">
    <property type="entry name" value="NUDIX_hydrolase_dom"/>
</dbReference>
<dbReference type="EMBL" id="JALKCH010000004">
    <property type="protein sequence ID" value="MCK0196635.1"/>
    <property type="molecule type" value="Genomic_DNA"/>
</dbReference>
<dbReference type="PANTHER" id="PTHR43046">
    <property type="entry name" value="GDP-MANNOSE MANNOSYL HYDROLASE"/>
    <property type="match status" value="1"/>
</dbReference>
<evidence type="ECO:0000256" key="3">
    <source>
        <dbReference type="SAM" id="MobiDB-lite"/>
    </source>
</evidence>
<proteinExistence type="predicted"/>
<organism evidence="5 6">
    <name type="scientific">Ancylobacter crimeensis</name>
    <dbReference type="NCBI Taxonomy" id="2579147"/>
    <lineage>
        <taxon>Bacteria</taxon>
        <taxon>Pseudomonadati</taxon>
        <taxon>Pseudomonadota</taxon>
        <taxon>Alphaproteobacteria</taxon>
        <taxon>Hyphomicrobiales</taxon>
        <taxon>Xanthobacteraceae</taxon>
        <taxon>Ancylobacter</taxon>
    </lineage>
</organism>
<feature type="domain" description="Nudix hydrolase" evidence="4">
    <location>
        <begin position="51"/>
        <end position="176"/>
    </location>
</feature>
<dbReference type="SUPFAM" id="SSF55811">
    <property type="entry name" value="Nudix"/>
    <property type="match status" value="1"/>
</dbReference>
<keyword evidence="6" id="KW-1185">Reference proteome</keyword>
<accession>A0ABT0D9J9</accession>
<name>A0ABT0D9J9_9HYPH</name>
<dbReference type="InterPro" id="IPR015797">
    <property type="entry name" value="NUDIX_hydrolase-like_dom_sf"/>
</dbReference>
<dbReference type="Gene3D" id="3.90.79.10">
    <property type="entry name" value="Nucleoside Triphosphate Pyrophosphohydrolase"/>
    <property type="match status" value="1"/>
</dbReference>
<dbReference type="Pfam" id="PF00293">
    <property type="entry name" value="NUDIX"/>
    <property type="match status" value="1"/>
</dbReference>
<dbReference type="RefSeq" id="WP_247027920.1">
    <property type="nucleotide sequence ID" value="NZ_JALKCH010000004.1"/>
</dbReference>
<feature type="region of interest" description="Disordered" evidence="3">
    <location>
        <begin position="1"/>
        <end position="27"/>
    </location>
</feature>
<dbReference type="Proteomes" id="UP001203284">
    <property type="component" value="Unassembled WGS sequence"/>
</dbReference>
<keyword evidence="2" id="KW-0378">Hydrolase</keyword>
<protein>
    <submittedName>
        <fullName evidence="5">NUDIX domain-containing protein</fullName>
    </submittedName>
</protein>